<feature type="compositionally biased region" description="Polar residues" evidence="1">
    <location>
        <begin position="80"/>
        <end position="94"/>
    </location>
</feature>
<feature type="compositionally biased region" description="Pro residues" evidence="1">
    <location>
        <begin position="35"/>
        <end position="45"/>
    </location>
</feature>
<dbReference type="Proteomes" id="UP000431826">
    <property type="component" value="Unassembled WGS sequence"/>
</dbReference>
<sequence length="115" mass="11994">MDTVYRMVVDSVYSVRAPPLAAADKCDGRRVRAWRPPPPPPPPPSGEGAGVGSGVGGSHPAEVRKRSTQPPGRSALAQHPATQPEFTAHTTTPTVAPRGGGRGGRRVVLRGQMVT</sequence>
<keyword evidence="3" id="KW-1185">Reference proteome</keyword>
<comment type="caution">
    <text evidence="2">The sequence shown here is derived from an EMBL/GenBank/DDBJ whole genome shotgun (WGS) entry which is preliminary data.</text>
</comment>
<feature type="compositionally biased region" description="Gly residues" evidence="1">
    <location>
        <begin position="47"/>
        <end position="57"/>
    </location>
</feature>
<dbReference type="AlphaFoldDB" id="A0A640UML0"/>
<evidence type="ECO:0000313" key="3">
    <source>
        <dbReference type="Proteomes" id="UP000431826"/>
    </source>
</evidence>
<evidence type="ECO:0000313" key="2">
    <source>
        <dbReference type="EMBL" id="GFE36552.1"/>
    </source>
</evidence>
<proteinExistence type="predicted"/>
<evidence type="ECO:0000256" key="1">
    <source>
        <dbReference type="SAM" id="MobiDB-lite"/>
    </source>
</evidence>
<reference evidence="2 3" key="1">
    <citation type="submission" date="2019-12" db="EMBL/GenBank/DDBJ databases">
        <title>Whole genome shotgun sequence of Streptomyces tubercidicus NBRC 13090.</title>
        <authorList>
            <person name="Ichikawa N."/>
            <person name="Kimura A."/>
            <person name="Kitahashi Y."/>
            <person name="Komaki H."/>
            <person name="Tamura T."/>
        </authorList>
    </citation>
    <scope>NUCLEOTIDE SEQUENCE [LARGE SCALE GENOMIC DNA]</scope>
    <source>
        <strain evidence="2 3">NBRC 13090</strain>
    </source>
</reference>
<organism evidence="2 3">
    <name type="scientific">Streptomyces tubercidicus</name>
    <dbReference type="NCBI Taxonomy" id="47759"/>
    <lineage>
        <taxon>Bacteria</taxon>
        <taxon>Bacillati</taxon>
        <taxon>Actinomycetota</taxon>
        <taxon>Actinomycetes</taxon>
        <taxon>Kitasatosporales</taxon>
        <taxon>Streptomycetaceae</taxon>
        <taxon>Streptomyces</taxon>
    </lineage>
</organism>
<accession>A0A640UML0</accession>
<name>A0A640UML0_9ACTN</name>
<dbReference type="EMBL" id="BLIR01000001">
    <property type="protein sequence ID" value="GFE36552.1"/>
    <property type="molecule type" value="Genomic_DNA"/>
</dbReference>
<protein>
    <submittedName>
        <fullName evidence="2">Uncharacterized protein</fullName>
    </submittedName>
</protein>
<feature type="region of interest" description="Disordered" evidence="1">
    <location>
        <begin position="22"/>
        <end position="115"/>
    </location>
</feature>
<gene>
    <name evidence="2" type="ORF">Stube_12250</name>
</gene>